<protein>
    <submittedName>
        <fullName evidence="1">Uncharacterized protein</fullName>
    </submittedName>
</protein>
<organism evidence="1 2">
    <name type="scientific">Candidatus Scatomorpha merdipullorum</name>
    <dbReference type="NCBI Taxonomy" id="2840927"/>
    <lineage>
        <taxon>Bacteria</taxon>
        <taxon>Bacillati</taxon>
        <taxon>Bacillota</taxon>
        <taxon>Clostridia</taxon>
        <taxon>Eubacteriales</taxon>
        <taxon>Candidatus Scatomorpha</taxon>
    </lineage>
</organism>
<gene>
    <name evidence="1" type="ORF">IAC18_08360</name>
</gene>
<dbReference type="EMBL" id="DVJK01000238">
    <property type="protein sequence ID" value="HIS67565.1"/>
    <property type="molecule type" value="Genomic_DNA"/>
</dbReference>
<dbReference type="Proteomes" id="UP000824001">
    <property type="component" value="Unassembled WGS sequence"/>
</dbReference>
<accession>A0A9D1FEK6</accession>
<reference evidence="1" key="2">
    <citation type="journal article" date="2021" name="PeerJ">
        <title>Extensive microbial diversity within the chicken gut microbiome revealed by metagenomics and culture.</title>
        <authorList>
            <person name="Gilroy R."/>
            <person name="Ravi A."/>
            <person name="Getino M."/>
            <person name="Pursley I."/>
            <person name="Horton D.L."/>
            <person name="Alikhan N.F."/>
            <person name="Baker D."/>
            <person name="Gharbi K."/>
            <person name="Hall N."/>
            <person name="Watson M."/>
            <person name="Adriaenssens E.M."/>
            <person name="Foster-Nyarko E."/>
            <person name="Jarju S."/>
            <person name="Secka A."/>
            <person name="Antonio M."/>
            <person name="Oren A."/>
            <person name="Chaudhuri R.R."/>
            <person name="La Ragione R."/>
            <person name="Hildebrand F."/>
            <person name="Pallen M.J."/>
        </authorList>
    </citation>
    <scope>NUCLEOTIDE SEQUENCE</scope>
    <source>
        <strain evidence="1">ChiHjej10B9-9673</strain>
    </source>
</reference>
<dbReference type="AlphaFoldDB" id="A0A9D1FEK6"/>
<reference evidence="1" key="1">
    <citation type="submission" date="2020-10" db="EMBL/GenBank/DDBJ databases">
        <authorList>
            <person name="Gilroy R."/>
        </authorList>
    </citation>
    <scope>NUCLEOTIDE SEQUENCE</scope>
    <source>
        <strain evidence="1">ChiHjej10B9-9673</strain>
    </source>
</reference>
<comment type="caution">
    <text evidence="1">The sequence shown here is derived from an EMBL/GenBank/DDBJ whole genome shotgun (WGS) entry which is preliminary data.</text>
</comment>
<proteinExistence type="predicted"/>
<evidence type="ECO:0000313" key="1">
    <source>
        <dbReference type="EMBL" id="HIS67565.1"/>
    </source>
</evidence>
<name>A0A9D1FEK6_9FIRM</name>
<evidence type="ECO:0000313" key="2">
    <source>
        <dbReference type="Proteomes" id="UP000824001"/>
    </source>
</evidence>
<sequence length="69" mass="7183">MNSSRCRAIRLTVAAIAASLFLSALCFAMFALSLMGAFDRGREPAAAEPAVGLVICAEDGEALISVCDF</sequence>